<comment type="similarity">
    <text evidence="2 12">Belongs to the ClpA/ClpB family.</text>
</comment>
<dbReference type="InterPro" id="IPR004176">
    <property type="entry name" value="Clp_R_N"/>
</dbReference>
<organism evidence="15 16">
    <name type="scientific">Thermohalobaculum xanthum</name>
    <dbReference type="NCBI Taxonomy" id="2753746"/>
    <lineage>
        <taxon>Bacteria</taxon>
        <taxon>Pseudomonadati</taxon>
        <taxon>Pseudomonadota</taxon>
        <taxon>Alphaproteobacteria</taxon>
        <taxon>Rhodobacterales</taxon>
        <taxon>Paracoccaceae</taxon>
        <taxon>Thermohalobaculum</taxon>
    </lineage>
</organism>
<dbReference type="Proteomes" id="UP000655420">
    <property type="component" value="Unassembled WGS sequence"/>
</dbReference>
<evidence type="ECO:0000256" key="10">
    <source>
        <dbReference type="ARBA" id="ARBA00026057"/>
    </source>
</evidence>
<dbReference type="InterPro" id="IPR036628">
    <property type="entry name" value="Clp_N_dom_sf"/>
</dbReference>
<evidence type="ECO:0000256" key="3">
    <source>
        <dbReference type="ARBA" id="ARBA00017574"/>
    </source>
</evidence>
<keyword evidence="16" id="KW-1185">Reference proteome</keyword>
<evidence type="ECO:0000313" key="15">
    <source>
        <dbReference type="EMBL" id="MBK0398639.1"/>
    </source>
</evidence>
<dbReference type="InterPro" id="IPR003593">
    <property type="entry name" value="AAA+_ATPase"/>
</dbReference>
<dbReference type="NCBIfam" id="TIGR03346">
    <property type="entry name" value="chaperone_ClpB"/>
    <property type="match status" value="1"/>
</dbReference>
<dbReference type="InterPro" id="IPR017730">
    <property type="entry name" value="Chaperonin_ClpB"/>
</dbReference>
<keyword evidence="13" id="KW-0963">Cytoplasm</keyword>
<dbReference type="InterPro" id="IPR050130">
    <property type="entry name" value="ClpA_ClpB"/>
</dbReference>
<dbReference type="PROSITE" id="PS00871">
    <property type="entry name" value="CLPAB_2"/>
    <property type="match status" value="1"/>
</dbReference>
<proteinExistence type="inferred from homology"/>
<comment type="subunit">
    <text evidence="13">Homohexamer; The oligomerization is ATP-dependent.</text>
</comment>
<reference evidence="15" key="1">
    <citation type="submission" date="2020-12" db="EMBL/GenBank/DDBJ databases">
        <title>Bacterial taxonomy.</title>
        <authorList>
            <person name="Pan X."/>
        </authorList>
    </citation>
    <scope>NUCLEOTIDE SEQUENCE</scope>
    <source>
        <strain evidence="15">M0105</strain>
    </source>
</reference>
<dbReference type="GO" id="GO:0005524">
    <property type="term" value="F:ATP binding"/>
    <property type="evidence" value="ECO:0007669"/>
    <property type="project" value="UniProtKB-UniRule"/>
</dbReference>
<dbReference type="InterPro" id="IPR019489">
    <property type="entry name" value="Clp_ATPase_C"/>
</dbReference>
<dbReference type="SMART" id="SM00382">
    <property type="entry name" value="AAA"/>
    <property type="match status" value="2"/>
</dbReference>
<dbReference type="InterPro" id="IPR018368">
    <property type="entry name" value="ClpA/B_CS1"/>
</dbReference>
<dbReference type="FunFam" id="3.40.50.300:FF:000010">
    <property type="entry name" value="Chaperone clpB 1, putative"/>
    <property type="match status" value="1"/>
</dbReference>
<comment type="subcellular location">
    <subcellularLocation>
        <location evidence="1 13">Cytoplasm</location>
    </subcellularLocation>
</comment>
<dbReference type="CDD" id="cd19499">
    <property type="entry name" value="RecA-like_ClpB_Hsp104-like"/>
    <property type="match status" value="1"/>
</dbReference>
<keyword evidence="8 12" id="KW-0143">Chaperone</keyword>
<evidence type="ECO:0000256" key="4">
    <source>
        <dbReference type="ARBA" id="ARBA00022737"/>
    </source>
</evidence>
<dbReference type="SMART" id="SM01086">
    <property type="entry name" value="ClpB_D2-small"/>
    <property type="match status" value="1"/>
</dbReference>
<evidence type="ECO:0000256" key="9">
    <source>
        <dbReference type="ARBA" id="ARBA00025613"/>
    </source>
</evidence>
<dbReference type="PROSITE" id="PS51903">
    <property type="entry name" value="CLP_R"/>
    <property type="match status" value="1"/>
</dbReference>
<dbReference type="CDD" id="cd00009">
    <property type="entry name" value="AAA"/>
    <property type="match status" value="1"/>
</dbReference>
<feature type="coiled-coil region" evidence="13">
    <location>
        <begin position="413"/>
        <end position="493"/>
    </location>
</feature>
<dbReference type="InterPro" id="IPR003959">
    <property type="entry name" value="ATPase_AAA_core"/>
</dbReference>
<sequence length="869" mass="94425">MNLDKFTDRAKGFLNAAQTIAMREGHQRLTPEHLLKALLDDQKGLATNLITAAGGDARAAKAGADAAVARIPKVSGGDGQIYMDQALARLLDEAGRVAEKAGDSFVAAERLLTALSLAKGTEAAKVLESAAVKPQPLEHAIAEMRKGRTADSASAEEGYDALKKYARDLTAAAREGKIDPVIGRDEEIRRTVQVLSRRTKNNPVLIGEPGVGKTAIAEGLAIRIVNGDVPESLKDKALMALDMGSLIAGAKYRGEFEERLKAVLSEIQAAAGGIILFIDEMHTLVGAGKADGAMDASNLLKPALARGELHCVGATTLDEYRKHVEKDAALARRFQPVFVSEPTVEDTISILRGIKEKYEVHHGVRITDSALVAAATLSNRYITDRFLPDKAIDLMDEATSRLRMEVDSKPEELDALDREIMQKQIEAEALKKETDDASKDRLEKLTKELANLQEQSDELTARWEAERSKLGTARELKEKLDEARNQLEIAKRQGDLGKAGELAYGVIPDLEKSLAEAEGAEDSDVLVEEAVTPEHVAGVVSRWTGIPVDKMLEGEREKLLAMEDTIGARVIGQEQAVTAVSNAVRRARAGLSDPNRPIGSFLFLGPTGVGKTELTKALAGFLFDDDQAMARIDMSEFMEKHSVARLIGAPPGYVGYDEGGVLTEAVRRRPYQVVLFDEVEKAHPDVFNVLLQVLDEGRLTDGQGRTVDFRNTLIILTSNLGAQYLTALPDGAHAKDAEPQVMAEVRAHFRPEFLNRLDEIVLFDRLSRDHMAGIVKIQVAELQRRLEPRKITLDLDDAALAWLGDKGYDPVYGARPLKRVVQKALQDPLAELILGGVLKDGETLKVSAGPDGLILGDRAEAPRAHATVH</sequence>
<keyword evidence="7 13" id="KW-0175">Coiled coil</keyword>
<keyword evidence="13" id="KW-0346">Stress response</keyword>
<dbReference type="GO" id="GO:0016887">
    <property type="term" value="F:ATP hydrolysis activity"/>
    <property type="evidence" value="ECO:0007669"/>
    <property type="project" value="InterPro"/>
</dbReference>
<gene>
    <name evidence="13 15" type="primary">clpB</name>
    <name evidence="15" type="ORF">H0I76_05525</name>
</gene>
<evidence type="ECO:0000256" key="12">
    <source>
        <dbReference type="RuleBase" id="RU004432"/>
    </source>
</evidence>
<dbReference type="GO" id="GO:0034605">
    <property type="term" value="P:cellular response to heat"/>
    <property type="evidence" value="ECO:0007669"/>
    <property type="project" value="TreeGrafter"/>
</dbReference>
<dbReference type="Pfam" id="PF07724">
    <property type="entry name" value="AAA_2"/>
    <property type="match status" value="1"/>
</dbReference>
<dbReference type="FunFam" id="3.40.50.300:FF:000025">
    <property type="entry name" value="ATP-dependent Clp protease subunit"/>
    <property type="match status" value="1"/>
</dbReference>
<keyword evidence="4 11" id="KW-0677">Repeat</keyword>
<dbReference type="InterPro" id="IPR041546">
    <property type="entry name" value="ClpA/ClpB_AAA_lid"/>
</dbReference>
<evidence type="ECO:0000259" key="14">
    <source>
        <dbReference type="PROSITE" id="PS51903"/>
    </source>
</evidence>
<evidence type="ECO:0000256" key="8">
    <source>
        <dbReference type="ARBA" id="ARBA00023186"/>
    </source>
</evidence>
<dbReference type="RefSeq" id="WP_200608090.1">
    <property type="nucleotide sequence ID" value="NZ_JAEHHL010000002.1"/>
</dbReference>
<dbReference type="PROSITE" id="PS00870">
    <property type="entry name" value="CLPAB_1"/>
    <property type="match status" value="1"/>
</dbReference>
<dbReference type="EMBL" id="JAEHHL010000002">
    <property type="protein sequence ID" value="MBK0398639.1"/>
    <property type="molecule type" value="Genomic_DNA"/>
</dbReference>
<dbReference type="InterPro" id="IPR001270">
    <property type="entry name" value="ClpA/B"/>
</dbReference>
<dbReference type="InterPro" id="IPR027417">
    <property type="entry name" value="P-loop_NTPase"/>
</dbReference>
<evidence type="ECO:0000256" key="11">
    <source>
        <dbReference type="PROSITE-ProRule" id="PRU01251"/>
    </source>
</evidence>
<evidence type="ECO:0000256" key="13">
    <source>
        <dbReference type="RuleBase" id="RU362034"/>
    </source>
</evidence>
<feature type="domain" description="Clp R" evidence="14">
    <location>
        <begin position="3"/>
        <end position="147"/>
    </location>
</feature>
<accession>A0A8J7M5B9</accession>
<comment type="subunit">
    <text evidence="10">Homohexamer. The oligomerization is ATP-dependent.</text>
</comment>
<dbReference type="Pfam" id="PF02861">
    <property type="entry name" value="Clp_N"/>
    <property type="match status" value="1"/>
</dbReference>
<evidence type="ECO:0000313" key="16">
    <source>
        <dbReference type="Proteomes" id="UP000655420"/>
    </source>
</evidence>
<evidence type="ECO:0000256" key="5">
    <source>
        <dbReference type="ARBA" id="ARBA00022741"/>
    </source>
</evidence>
<dbReference type="Pfam" id="PF00004">
    <property type="entry name" value="AAA"/>
    <property type="match status" value="1"/>
</dbReference>
<keyword evidence="6 12" id="KW-0067">ATP-binding</keyword>
<comment type="caution">
    <text evidence="15">The sequence shown here is derived from an EMBL/GenBank/DDBJ whole genome shotgun (WGS) entry which is preliminary data.</text>
</comment>
<dbReference type="InterPro" id="IPR028299">
    <property type="entry name" value="ClpA/B_CS2"/>
</dbReference>
<dbReference type="SUPFAM" id="SSF81923">
    <property type="entry name" value="Double Clp-N motif"/>
    <property type="match status" value="1"/>
</dbReference>
<dbReference type="Gene3D" id="1.10.8.60">
    <property type="match status" value="1"/>
</dbReference>
<evidence type="ECO:0000256" key="2">
    <source>
        <dbReference type="ARBA" id="ARBA00008675"/>
    </source>
</evidence>
<comment type="function">
    <text evidence="9">Part of a stress-induced multi-chaperone system, it is involved in the recovery of the cell from heat-induced damage, in cooperation with DnaK, DnaJ and GrpE. Acts before DnaK, in the processing of protein aggregates. Protein binding stimulates the ATPase activity; ATP hydrolysis unfolds the denatured protein aggregates, which probably helps expose new hydrophobic binding sites on the surface of ClpB-bound aggregates, contributing to the solubilization and refolding of denatured protein aggregates by DnaK.</text>
</comment>
<dbReference type="AlphaFoldDB" id="A0A8J7M5B9"/>
<dbReference type="PANTHER" id="PTHR11638:SF18">
    <property type="entry name" value="HEAT SHOCK PROTEIN 104"/>
    <property type="match status" value="1"/>
</dbReference>
<dbReference type="SUPFAM" id="SSF52540">
    <property type="entry name" value="P-loop containing nucleoside triphosphate hydrolases"/>
    <property type="match status" value="2"/>
</dbReference>
<name>A0A8J7M5B9_9RHOB</name>
<dbReference type="Gene3D" id="3.40.50.300">
    <property type="entry name" value="P-loop containing nucleotide triphosphate hydrolases"/>
    <property type="match status" value="3"/>
</dbReference>
<evidence type="ECO:0000256" key="6">
    <source>
        <dbReference type="ARBA" id="ARBA00022840"/>
    </source>
</evidence>
<dbReference type="PRINTS" id="PR00300">
    <property type="entry name" value="CLPPROTEASEA"/>
</dbReference>
<dbReference type="PANTHER" id="PTHR11638">
    <property type="entry name" value="ATP-DEPENDENT CLP PROTEASE"/>
    <property type="match status" value="1"/>
</dbReference>
<protein>
    <recommendedName>
        <fullName evidence="3 13">Chaperone protein ClpB</fullName>
    </recommendedName>
</protein>
<dbReference type="Gene3D" id="1.10.1780.10">
    <property type="entry name" value="Clp, N-terminal domain"/>
    <property type="match status" value="1"/>
</dbReference>
<evidence type="ECO:0000256" key="7">
    <source>
        <dbReference type="ARBA" id="ARBA00023054"/>
    </source>
</evidence>
<dbReference type="Pfam" id="PF17871">
    <property type="entry name" value="AAA_lid_9"/>
    <property type="match status" value="1"/>
</dbReference>
<dbReference type="GO" id="GO:0005737">
    <property type="term" value="C:cytoplasm"/>
    <property type="evidence" value="ECO:0007669"/>
    <property type="project" value="UniProtKB-SubCell"/>
</dbReference>
<keyword evidence="5 12" id="KW-0547">Nucleotide-binding</keyword>
<evidence type="ECO:0000256" key="1">
    <source>
        <dbReference type="ARBA" id="ARBA00004496"/>
    </source>
</evidence>
<dbReference type="FunFam" id="3.40.50.300:FF:000120">
    <property type="entry name" value="ATP-dependent chaperone ClpB"/>
    <property type="match status" value="1"/>
</dbReference>
<dbReference type="GO" id="GO:0042026">
    <property type="term" value="P:protein refolding"/>
    <property type="evidence" value="ECO:0007669"/>
    <property type="project" value="UniProtKB-UniRule"/>
</dbReference>
<dbReference type="Pfam" id="PF10431">
    <property type="entry name" value="ClpB_D2-small"/>
    <property type="match status" value="1"/>
</dbReference>